<sequence>MAHAFRITVGIYHRTALIQYRQIACGATDIHQQRLLDTGGEKACTGMPVGRGDIRKEA</sequence>
<protein>
    <submittedName>
        <fullName evidence="1">Uncharacterized protein</fullName>
    </submittedName>
</protein>
<evidence type="ECO:0000313" key="1">
    <source>
        <dbReference type="EMBL" id="OIQ70652.1"/>
    </source>
</evidence>
<gene>
    <name evidence="1" type="ORF">GALL_477320</name>
</gene>
<proteinExistence type="predicted"/>
<dbReference type="AlphaFoldDB" id="A0A1J5PSS8"/>
<organism evidence="1">
    <name type="scientific">mine drainage metagenome</name>
    <dbReference type="NCBI Taxonomy" id="410659"/>
    <lineage>
        <taxon>unclassified sequences</taxon>
        <taxon>metagenomes</taxon>
        <taxon>ecological metagenomes</taxon>
    </lineage>
</organism>
<name>A0A1J5PSS8_9ZZZZ</name>
<accession>A0A1J5PSS8</accession>
<comment type="caution">
    <text evidence="1">The sequence shown here is derived from an EMBL/GenBank/DDBJ whole genome shotgun (WGS) entry which is preliminary data.</text>
</comment>
<reference evidence="1" key="1">
    <citation type="submission" date="2016-10" db="EMBL/GenBank/DDBJ databases">
        <title>Sequence of Gallionella enrichment culture.</title>
        <authorList>
            <person name="Poehlein A."/>
            <person name="Muehling M."/>
            <person name="Daniel R."/>
        </authorList>
    </citation>
    <scope>NUCLEOTIDE SEQUENCE</scope>
</reference>
<dbReference type="EMBL" id="MLJW01004096">
    <property type="protein sequence ID" value="OIQ70652.1"/>
    <property type="molecule type" value="Genomic_DNA"/>
</dbReference>